<dbReference type="PANTHER" id="PTHR37984:SF11">
    <property type="entry name" value="INTEGRASE CATALYTIC DOMAIN-CONTAINING PROTEIN"/>
    <property type="match status" value="1"/>
</dbReference>
<keyword evidence="1" id="KW-0175">Coiled coil</keyword>
<feature type="coiled-coil region" evidence="1">
    <location>
        <begin position="84"/>
        <end position="111"/>
    </location>
</feature>
<sequence>MEVQDIFEDLQDPGPIPESGDNVFKIAIRKLDSYFRVEENIPYERHVFRQLAPKEEETADQFMARLRKHARHCNFGTSLNDNLRDQLIEKLTDFELKRKLLEQRNITLEEALDKARAWEAAASFVGNEEASESDEDCAFAFMVFETEEDICHTVICDEPVIEICVDGISTKALIDSGSVSNLMGMSKYEEVKTQGLNVKLENCQKRLYAYGGKELNVVGQIQVELSVGTKKINSQFVVTTSGRCLLGHITSRDLGLLRIGLGASSESAECNVVSKDLASALQTKYPKVFSGIGKLKEYRLKLHVDPEVTPVAQEPRRVPFALREKF</sequence>
<comment type="caution">
    <text evidence="2">The sequence shown here is derived from an EMBL/GenBank/DDBJ whole genome shotgun (WGS) entry which is preliminary data.</text>
</comment>
<reference evidence="2" key="2">
    <citation type="journal article" date="2023" name="Science">
        <title>Genomic signatures of disease resistance in endangered staghorn corals.</title>
        <authorList>
            <person name="Vollmer S.V."/>
            <person name="Selwyn J.D."/>
            <person name="Despard B.A."/>
            <person name="Roesel C.L."/>
        </authorList>
    </citation>
    <scope>NUCLEOTIDE SEQUENCE</scope>
    <source>
        <strain evidence="2">K2</strain>
    </source>
</reference>
<protein>
    <submittedName>
        <fullName evidence="2">Uncharacterized protein</fullName>
    </submittedName>
</protein>
<dbReference type="PANTHER" id="PTHR37984">
    <property type="entry name" value="PROTEIN CBG26694"/>
    <property type="match status" value="1"/>
</dbReference>
<dbReference type="InterPro" id="IPR050951">
    <property type="entry name" value="Retrovirus_Pol_polyprotein"/>
</dbReference>
<dbReference type="CDD" id="cd00303">
    <property type="entry name" value="retropepsin_like"/>
    <property type="match status" value="1"/>
</dbReference>
<reference evidence="2" key="1">
    <citation type="journal article" date="2023" name="G3 (Bethesda)">
        <title>Whole genome assembly and annotation of the endangered Caribbean coral Acropora cervicornis.</title>
        <authorList>
            <person name="Selwyn J.D."/>
            <person name="Vollmer S.V."/>
        </authorList>
    </citation>
    <scope>NUCLEOTIDE SEQUENCE</scope>
    <source>
        <strain evidence="2">K2</strain>
    </source>
</reference>
<dbReference type="InterPro" id="IPR021109">
    <property type="entry name" value="Peptidase_aspartic_dom_sf"/>
</dbReference>
<dbReference type="Gene3D" id="2.40.70.10">
    <property type="entry name" value="Acid Proteases"/>
    <property type="match status" value="1"/>
</dbReference>
<dbReference type="EMBL" id="JARQWQ010000096">
    <property type="protein sequence ID" value="KAK2551604.1"/>
    <property type="molecule type" value="Genomic_DNA"/>
</dbReference>
<dbReference type="SUPFAM" id="SSF50630">
    <property type="entry name" value="Acid proteases"/>
    <property type="match status" value="1"/>
</dbReference>
<proteinExistence type="predicted"/>
<organism evidence="2 3">
    <name type="scientific">Acropora cervicornis</name>
    <name type="common">Staghorn coral</name>
    <dbReference type="NCBI Taxonomy" id="6130"/>
    <lineage>
        <taxon>Eukaryota</taxon>
        <taxon>Metazoa</taxon>
        <taxon>Cnidaria</taxon>
        <taxon>Anthozoa</taxon>
        <taxon>Hexacorallia</taxon>
        <taxon>Scleractinia</taxon>
        <taxon>Astrocoeniina</taxon>
        <taxon>Acroporidae</taxon>
        <taxon>Acropora</taxon>
    </lineage>
</organism>
<evidence type="ECO:0000256" key="1">
    <source>
        <dbReference type="SAM" id="Coils"/>
    </source>
</evidence>
<keyword evidence="3" id="KW-1185">Reference proteome</keyword>
<gene>
    <name evidence="2" type="ORF">P5673_027588</name>
</gene>
<evidence type="ECO:0000313" key="2">
    <source>
        <dbReference type="EMBL" id="KAK2551604.1"/>
    </source>
</evidence>
<evidence type="ECO:0000313" key="3">
    <source>
        <dbReference type="Proteomes" id="UP001249851"/>
    </source>
</evidence>
<dbReference type="AlphaFoldDB" id="A0AAD9PZ80"/>
<dbReference type="Proteomes" id="UP001249851">
    <property type="component" value="Unassembled WGS sequence"/>
</dbReference>
<name>A0AAD9PZ80_ACRCE</name>
<accession>A0AAD9PZ80</accession>